<feature type="transmembrane region" description="Helical" evidence="7">
    <location>
        <begin position="313"/>
        <end position="335"/>
    </location>
</feature>
<comment type="caution">
    <text evidence="8">The sequence shown here is derived from an EMBL/GenBank/DDBJ whole genome shotgun (WGS) entry which is preliminary data.</text>
</comment>
<keyword evidence="3" id="KW-0813">Transport</keyword>
<evidence type="ECO:0000256" key="3">
    <source>
        <dbReference type="ARBA" id="ARBA00022448"/>
    </source>
</evidence>
<dbReference type="NCBIfam" id="NF037981">
    <property type="entry name" value="NCS2_1"/>
    <property type="match status" value="1"/>
</dbReference>
<feature type="transmembrane region" description="Helical" evidence="7">
    <location>
        <begin position="199"/>
        <end position="225"/>
    </location>
</feature>
<dbReference type="RefSeq" id="WP_268039250.1">
    <property type="nucleotide sequence ID" value="NZ_JAPQER010000001.1"/>
</dbReference>
<comment type="subcellular location">
    <subcellularLocation>
        <location evidence="1">Membrane</location>
        <topology evidence="1">Multi-pass membrane protein</topology>
    </subcellularLocation>
</comment>
<evidence type="ECO:0000256" key="2">
    <source>
        <dbReference type="ARBA" id="ARBA00008821"/>
    </source>
</evidence>
<dbReference type="PANTHER" id="PTHR42810:SF2">
    <property type="entry name" value="PURINE PERMEASE C1399.01C-RELATED"/>
    <property type="match status" value="1"/>
</dbReference>
<evidence type="ECO:0000313" key="8">
    <source>
        <dbReference type="EMBL" id="MCY6482983.1"/>
    </source>
</evidence>
<feature type="transmembrane region" description="Helical" evidence="7">
    <location>
        <begin position="62"/>
        <end position="82"/>
    </location>
</feature>
<evidence type="ECO:0000256" key="6">
    <source>
        <dbReference type="ARBA" id="ARBA00023136"/>
    </source>
</evidence>
<keyword evidence="4 7" id="KW-0812">Transmembrane</keyword>
<evidence type="ECO:0000256" key="1">
    <source>
        <dbReference type="ARBA" id="ARBA00004141"/>
    </source>
</evidence>
<evidence type="ECO:0000313" key="9">
    <source>
        <dbReference type="Proteomes" id="UP001078443"/>
    </source>
</evidence>
<gene>
    <name evidence="8" type="ORF">OW763_01260</name>
</gene>
<feature type="transmembrane region" description="Helical" evidence="7">
    <location>
        <begin position="245"/>
        <end position="269"/>
    </location>
</feature>
<organism evidence="8 9">
    <name type="scientific">Clostridium aestuarii</name>
    <dbReference type="NCBI Taxonomy" id="338193"/>
    <lineage>
        <taxon>Bacteria</taxon>
        <taxon>Bacillati</taxon>
        <taxon>Bacillota</taxon>
        <taxon>Clostridia</taxon>
        <taxon>Eubacteriales</taxon>
        <taxon>Clostridiaceae</taxon>
        <taxon>Clostridium</taxon>
    </lineage>
</organism>
<feature type="transmembrane region" description="Helical" evidence="7">
    <location>
        <begin position="166"/>
        <end position="187"/>
    </location>
</feature>
<dbReference type="EMBL" id="JAPQER010000001">
    <property type="protein sequence ID" value="MCY6482983.1"/>
    <property type="molecule type" value="Genomic_DNA"/>
</dbReference>
<dbReference type="PANTHER" id="PTHR42810">
    <property type="entry name" value="PURINE PERMEASE C1399.01C-RELATED"/>
    <property type="match status" value="1"/>
</dbReference>
<dbReference type="Pfam" id="PF00860">
    <property type="entry name" value="Xan_ur_permease"/>
    <property type="match status" value="1"/>
</dbReference>
<accession>A0ABT4CVH7</accession>
<comment type="similarity">
    <text evidence="2">Belongs to the nucleobase:cation symporter-2 (NCS2) (TC 2.A.40) family.</text>
</comment>
<name>A0ABT4CVH7_9CLOT</name>
<dbReference type="Proteomes" id="UP001078443">
    <property type="component" value="Unassembled WGS sequence"/>
</dbReference>
<feature type="transmembrane region" description="Helical" evidence="7">
    <location>
        <begin position="410"/>
        <end position="432"/>
    </location>
</feature>
<keyword evidence="9" id="KW-1185">Reference proteome</keyword>
<evidence type="ECO:0000256" key="5">
    <source>
        <dbReference type="ARBA" id="ARBA00022989"/>
    </source>
</evidence>
<dbReference type="InterPro" id="IPR006043">
    <property type="entry name" value="NCS2"/>
</dbReference>
<feature type="transmembrane region" description="Helical" evidence="7">
    <location>
        <begin position="341"/>
        <end position="369"/>
    </location>
</feature>
<reference evidence="8" key="1">
    <citation type="submission" date="2022-12" db="EMBL/GenBank/DDBJ databases">
        <authorList>
            <person name="Wang J."/>
        </authorList>
    </citation>
    <scope>NUCLEOTIDE SEQUENCE</scope>
    <source>
        <strain evidence="8">HY-45-18</strain>
    </source>
</reference>
<evidence type="ECO:0000256" key="4">
    <source>
        <dbReference type="ARBA" id="ARBA00022692"/>
    </source>
</evidence>
<feature type="transmembrane region" description="Helical" evidence="7">
    <location>
        <begin position="102"/>
        <end position="122"/>
    </location>
</feature>
<proteinExistence type="inferred from homology"/>
<protein>
    <submittedName>
        <fullName evidence="8">Nucleobase:cation symporter-2 family protein</fullName>
    </submittedName>
</protein>
<feature type="transmembrane region" description="Helical" evidence="7">
    <location>
        <begin position="23"/>
        <end position="50"/>
    </location>
</feature>
<sequence length="449" mass="47285">MKNTKAKHTNLIVGIDEKISVKYAFFLGLQHVFAMDLYIVPIILAGILSLNAQNTAYFIQMSFIAAGVATVIQTGLCMRLPIMQGPSYIPIGALAAIGSKLGLQAMVGSLIPGSLFLIILGYPLRFLSKIISKFIPHIVGGTVIVIVGIALMPVAMTNIFTAPGNLKTNCILALVSSSLLVICMMIGRKANKFGKFVKLTSVMISLIGGTIVASLLGVVDFTTVAKADWFSFPKLLPFGKPVFDLKAILTMLFIYAVILVETSGTWFAVSAVTGKELTDKSLNRGAVGEGIGCFVGALFGGTPMTGYSTNAGIIAVTGVGSRMAIMAGGIILVILGMLPKLMNVIACIPSAVVSGVFAVVCVIIAMNGLKSIQHEDFDERNMLLIGLPILLALGTTVLPKDILNSLPSLANYIFSSGITVGALAAVILNILLPKTATQVPKSEEYKEAV</sequence>
<evidence type="ECO:0000256" key="7">
    <source>
        <dbReference type="SAM" id="Phobius"/>
    </source>
</evidence>
<keyword evidence="5 7" id="KW-1133">Transmembrane helix</keyword>
<feature type="transmembrane region" description="Helical" evidence="7">
    <location>
        <begin position="381"/>
        <end position="398"/>
    </location>
</feature>
<keyword evidence="6 7" id="KW-0472">Membrane</keyword>
<feature type="transmembrane region" description="Helical" evidence="7">
    <location>
        <begin position="134"/>
        <end position="160"/>
    </location>
</feature>